<evidence type="ECO:0000313" key="3">
    <source>
        <dbReference type="EMBL" id="GJS93213.1"/>
    </source>
</evidence>
<dbReference type="PANTHER" id="PTHR24559">
    <property type="entry name" value="TRANSPOSON TY3-I GAG-POL POLYPROTEIN"/>
    <property type="match status" value="1"/>
</dbReference>
<organism evidence="3 4">
    <name type="scientific">Tanacetum coccineum</name>
    <dbReference type="NCBI Taxonomy" id="301880"/>
    <lineage>
        <taxon>Eukaryota</taxon>
        <taxon>Viridiplantae</taxon>
        <taxon>Streptophyta</taxon>
        <taxon>Embryophyta</taxon>
        <taxon>Tracheophyta</taxon>
        <taxon>Spermatophyta</taxon>
        <taxon>Magnoliopsida</taxon>
        <taxon>eudicotyledons</taxon>
        <taxon>Gunneridae</taxon>
        <taxon>Pentapetalae</taxon>
        <taxon>asterids</taxon>
        <taxon>campanulids</taxon>
        <taxon>Asterales</taxon>
        <taxon>Asteraceae</taxon>
        <taxon>Asteroideae</taxon>
        <taxon>Anthemideae</taxon>
        <taxon>Anthemidinae</taxon>
        <taxon>Tanacetum</taxon>
    </lineage>
</organism>
<dbReference type="Gene3D" id="3.30.70.270">
    <property type="match status" value="1"/>
</dbReference>
<dbReference type="Gene3D" id="3.30.420.10">
    <property type="entry name" value="Ribonuclease H-like superfamily/Ribonuclease H"/>
    <property type="match status" value="1"/>
</dbReference>
<evidence type="ECO:0000256" key="1">
    <source>
        <dbReference type="SAM" id="MobiDB-lite"/>
    </source>
</evidence>
<dbReference type="Proteomes" id="UP001151760">
    <property type="component" value="Unassembled WGS sequence"/>
</dbReference>
<dbReference type="InterPro" id="IPR002156">
    <property type="entry name" value="RNaseH_domain"/>
</dbReference>
<dbReference type="CDD" id="cd01647">
    <property type="entry name" value="RT_LTR"/>
    <property type="match status" value="1"/>
</dbReference>
<feature type="domain" description="RNase H type-1" evidence="2">
    <location>
        <begin position="172"/>
        <end position="264"/>
    </location>
</feature>
<gene>
    <name evidence="3" type="ORF">Tco_0800181</name>
</gene>
<dbReference type="SUPFAM" id="SSF56672">
    <property type="entry name" value="DNA/RNA polymerases"/>
    <property type="match status" value="1"/>
</dbReference>
<reference evidence="3" key="1">
    <citation type="journal article" date="2022" name="Int. J. Mol. Sci.">
        <title>Draft Genome of Tanacetum Coccineum: Genomic Comparison of Closely Related Tanacetum-Family Plants.</title>
        <authorList>
            <person name="Yamashiro T."/>
            <person name="Shiraishi A."/>
            <person name="Nakayama K."/>
            <person name="Satake H."/>
        </authorList>
    </citation>
    <scope>NUCLEOTIDE SEQUENCE</scope>
</reference>
<feature type="region of interest" description="Disordered" evidence="1">
    <location>
        <begin position="1"/>
        <end position="30"/>
    </location>
</feature>
<keyword evidence="3" id="KW-0695">RNA-directed DNA polymerase</keyword>
<evidence type="ECO:0000259" key="2">
    <source>
        <dbReference type="Pfam" id="PF13456"/>
    </source>
</evidence>
<dbReference type="InterPro" id="IPR043502">
    <property type="entry name" value="DNA/RNA_pol_sf"/>
</dbReference>
<dbReference type="PANTHER" id="PTHR24559:SF444">
    <property type="entry name" value="REVERSE TRANSCRIPTASE DOMAIN-CONTAINING PROTEIN"/>
    <property type="match status" value="1"/>
</dbReference>
<feature type="compositionally biased region" description="Basic and acidic residues" evidence="1">
    <location>
        <begin position="9"/>
        <end position="26"/>
    </location>
</feature>
<dbReference type="GO" id="GO:0003964">
    <property type="term" value="F:RNA-directed DNA polymerase activity"/>
    <property type="evidence" value="ECO:0007669"/>
    <property type="project" value="UniProtKB-KW"/>
</dbReference>
<comment type="caution">
    <text evidence="3">The sequence shown here is derived from an EMBL/GenBank/DDBJ whole genome shotgun (WGS) entry which is preliminary data.</text>
</comment>
<keyword evidence="3" id="KW-0808">Transferase</keyword>
<dbReference type="Pfam" id="PF13456">
    <property type="entry name" value="RVT_3"/>
    <property type="match status" value="1"/>
</dbReference>
<dbReference type="EMBL" id="BQNB010011641">
    <property type="protein sequence ID" value="GJS93213.1"/>
    <property type="molecule type" value="Genomic_DNA"/>
</dbReference>
<dbReference type="InterPro" id="IPR053134">
    <property type="entry name" value="RNA-dir_DNA_polymerase"/>
</dbReference>
<evidence type="ECO:0000313" key="4">
    <source>
        <dbReference type="Proteomes" id="UP001151760"/>
    </source>
</evidence>
<sequence length="300" mass="34380">MTHHGRRKTGIERKGVSMAKGRDDQKGSVPRVGYEYSQIRMTEDDEENTGFHTEEGIYCFTHMPKELKNSAAKLHRMMEKVLADQRGQNVEIYLEEIVIKSKSELDLVQDVEETLRKLKRVNIKIDPETLDANEGGKLNLNKKLQAKSTPTPRAWRLYLGKETIEEGSGVGIILASLEKRMPSYVIRLKFNTFDHIIDCEALLAGLAASVSKGMKDLHVFMDSPKLVAQTEGNHTPATEQERKYKKEIMDVTAPFYRKYRWVSKQDHRWKRQAAARREKQQAMYQVQSQTTIGKLVGATE</sequence>
<keyword evidence="4" id="KW-1185">Reference proteome</keyword>
<dbReference type="InterPro" id="IPR043128">
    <property type="entry name" value="Rev_trsase/Diguanyl_cyclase"/>
</dbReference>
<proteinExistence type="predicted"/>
<name>A0ABQ4ZWK7_9ASTR</name>
<dbReference type="InterPro" id="IPR036397">
    <property type="entry name" value="RNaseH_sf"/>
</dbReference>
<accession>A0ABQ4ZWK7</accession>
<dbReference type="Gene3D" id="3.10.10.10">
    <property type="entry name" value="HIV Type 1 Reverse Transcriptase, subunit A, domain 1"/>
    <property type="match status" value="1"/>
</dbReference>
<keyword evidence="3" id="KW-0548">Nucleotidyltransferase</keyword>
<protein>
    <submittedName>
        <fullName evidence="3">Reverse transcriptase domain-containing protein</fullName>
    </submittedName>
</protein>
<reference evidence="3" key="2">
    <citation type="submission" date="2022-01" db="EMBL/GenBank/DDBJ databases">
        <authorList>
            <person name="Yamashiro T."/>
            <person name="Shiraishi A."/>
            <person name="Satake H."/>
            <person name="Nakayama K."/>
        </authorList>
    </citation>
    <scope>NUCLEOTIDE SEQUENCE</scope>
</reference>